<comment type="caution">
    <text evidence="1">The sequence shown here is derived from an EMBL/GenBank/DDBJ whole genome shotgun (WGS) entry which is preliminary data.</text>
</comment>
<evidence type="ECO:0000313" key="2">
    <source>
        <dbReference type="Proteomes" id="UP000308760"/>
    </source>
</evidence>
<dbReference type="InterPro" id="IPR008930">
    <property type="entry name" value="Terpenoid_cyclase/PrenylTrfase"/>
</dbReference>
<dbReference type="SUPFAM" id="SSF48239">
    <property type="entry name" value="Terpenoid cyclases/Protein prenyltransferases"/>
    <property type="match status" value="1"/>
</dbReference>
<gene>
    <name evidence="1" type="ORF">FAB82_25780</name>
</gene>
<dbReference type="Proteomes" id="UP000308760">
    <property type="component" value="Unassembled WGS sequence"/>
</dbReference>
<organism evidence="1 2">
    <name type="scientific">Glycomyces buryatensis</name>
    <dbReference type="NCBI Taxonomy" id="2570927"/>
    <lineage>
        <taxon>Bacteria</taxon>
        <taxon>Bacillati</taxon>
        <taxon>Actinomycetota</taxon>
        <taxon>Actinomycetes</taxon>
        <taxon>Glycomycetales</taxon>
        <taxon>Glycomycetaceae</taxon>
        <taxon>Glycomyces</taxon>
    </lineage>
</organism>
<protein>
    <recommendedName>
        <fullName evidence="3">Prenyltransferase</fullName>
    </recommendedName>
</protein>
<reference evidence="2" key="1">
    <citation type="submission" date="2019-04" db="EMBL/GenBank/DDBJ databases">
        <title>Nocardioides xinjiangensis sp. nov.</title>
        <authorList>
            <person name="Liu S."/>
        </authorList>
    </citation>
    <scope>NUCLEOTIDE SEQUENCE [LARGE SCALE GENOMIC DNA]</scope>
    <source>
        <strain evidence="2">18</strain>
    </source>
</reference>
<dbReference type="RefSeq" id="WP_136537432.1">
    <property type="nucleotide sequence ID" value="NZ_STGY01000083.1"/>
</dbReference>
<dbReference type="AlphaFoldDB" id="A0A4S8PTA2"/>
<evidence type="ECO:0000313" key="1">
    <source>
        <dbReference type="EMBL" id="THV33551.1"/>
    </source>
</evidence>
<dbReference type="EMBL" id="STGY01000083">
    <property type="protein sequence ID" value="THV33551.1"/>
    <property type="molecule type" value="Genomic_DNA"/>
</dbReference>
<dbReference type="Gene3D" id="1.50.10.20">
    <property type="match status" value="1"/>
</dbReference>
<accession>A0A4S8PTA2</accession>
<evidence type="ECO:0008006" key="3">
    <source>
        <dbReference type="Google" id="ProtNLM"/>
    </source>
</evidence>
<name>A0A4S8PTA2_9ACTN</name>
<reference evidence="1 2" key="2">
    <citation type="submission" date="2019-05" db="EMBL/GenBank/DDBJ databases">
        <title>Glycomyces buryatensis sp. nov.</title>
        <authorList>
            <person name="Nikitina E."/>
        </authorList>
    </citation>
    <scope>NUCLEOTIDE SEQUENCE [LARGE SCALE GENOMIC DNA]</scope>
    <source>
        <strain evidence="1 2">18</strain>
    </source>
</reference>
<keyword evidence="2" id="KW-1185">Reference proteome</keyword>
<proteinExistence type="predicted"/>
<sequence>MTSLTRDAFEAAERYIALNARLIDRLRFASRFHDAAADPVLEAVRAYQNPDGGFGSAIEPDLRGAGSQPQGIEMAFWALDEAGVFDESTVLRACDWLQANATPEGGVPWVLPSVVHDQRGPWWQPQGERPPAALNPTAPIVGLIQAHGVEHPWVEAAGEFCWRGIAALDEIGSYDTMCVLAFLERTPERERAESEFKRLKASLRATAALDPDAPGHVHSPLDLAPSPDSLGRSLFTGAEINLHLDALITAQGEDGGWAPNFEMWTPVVAHEWGGYLTRMRLTTLQAYGRIA</sequence>
<dbReference type="OrthoDB" id="3286086at2"/>